<evidence type="ECO:0000313" key="1">
    <source>
        <dbReference type="EMBL" id="MFC7079736.1"/>
    </source>
</evidence>
<gene>
    <name evidence="1" type="ORF">ACFQJ6_05845</name>
</gene>
<dbReference type="Proteomes" id="UP001596407">
    <property type="component" value="Unassembled WGS sequence"/>
</dbReference>
<name>A0ABD5WGS2_9EURY</name>
<protein>
    <recommendedName>
        <fullName evidence="3">CHAT domain-containing protein</fullName>
    </recommendedName>
</protein>
<dbReference type="RefSeq" id="WP_382209211.1">
    <property type="nucleotide sequence ID" value="NZ_JBHSZH010000005.1"/>
</dbReference>
<dbReference type="EMBL" id="JBHSZH010000005">
    <property type="protein sequence ID" value="MFC7079736.1"/>
    <property type="molecule type" value="Genomic_DNA"/>
</dbReference>
<sequence>MLRLPYLLPVDVRTPDGDPLRSVDSPSSHELAADDYLLELHSPIKVYLRVSGRVHVEATTERVVFEFGDDATIDIGARSYHSAPGATITVPDDPEAMMKAVSTFPSALKTLSPERAWPTLRGHPPRVERGDELEIPSDLEVPDTGIRVTVPSEYWAVYTVAPLAYYLGAEVVPGESAHVTADTGAALHLGDEPGEIADATEALLKRVFFLDCVVRTEGLYPDELHERNVLEARADIDLDFADLYEVSPAERLAVYLTIPDEAVEAIASPWHRVTHTEANPGPEVAELLPYLVNDLSLVRPKVGSERSAAQSEIDDELDDALDSFLRRPGPSVEAAAIEDFYRSADAPNLRRDGESGSSVSGVPDLDEYVTLPEVDALEQAWVGDGTPIRGTKLLREAFANETPEPSDGTIDIAVVCNDERMREELASVGDIYGSRDDVPVSLTSKIGVSTGELRELLAENYDVFHFIGHIDGQGFECPDGILDAGTVEEVNATTVLLNGCRSHDQGIELVKAGASAAIVSLADLFNSGAVEIGETITRLLYHGFDVGTTMKIIREYTSIGDRYVVIGNPGVPVVQCDGFLPILCHITTKPTESESLNVQPIAYPVPEIGIGTVFEPEIFETNYYHLAIGEHADINITRDKLKSWISEDYEPVIFNGELIWGSELLTEM</sequence>
<accession>A0ABD5WGS2</accession>
<evidence type="ECO:0008006" key="3">
    <source>
        <dbReference type="Google" id="ProtNLM"/>
    </source>
</evidence>
<organism evidence="1 2">
    <name type="scientific">Halorussus caseinilyticus</name>
    <dbReference type="NCBI Taxonomy" id="3034025"/>
    <lineage>
        <taxon>Archaea</taxon>
        <taxon>Methanobacteriati</taxon>
        <taxon>Methanobacteriota</taxon>
        <taxon>Stenosarchaea group</taxon>
        <taxon>Halobacteria</taxon>
        <taxon>Halobacteriales</taxon>
        <taxon>Haladaptataceae</taxon>
        <taxon>Halorussus</taxon>
    </lineage>
</organism>
<comment type="caution">
    <text evidence="1">The sequence shown here is derived from an EMBL/GenBank/DDBJ whole genome shotgun (WGS) entry which is preliminary data.</text>
</comment>
<dbReference type="AlphaFoldDB" id="A0ABD5WGS2"/>
<proteinExistence type="predicted"/>
<reference evidence="1 2" key="1">
    <citation type="journal article" date="2019" name="Int. J. Syst. Evol. Microbiol.">
        <title>The Global Catalogue of Microorganisms (GCM) 10K type strain sequencing project: providing services to taxonomists for standard genome sequencing and annotation.</title>
        <authorList>
            <consortium name="The Broad Institute Genomics Platform"/>
            <consortium name="The Broad Institute Genome Sequencing Center for Infectious Disease"/>
            <person name="Wu L."/>
            <person name="Ma J."/>
        </authorList>
    </citation>
    <scope>NUCLEOTIDE SEQUENCE [LARGE SCALE GENOMIC DNA]</scope>
    <source>
        <strain evidence="1 2">DT72</strain>
    </source>
</reference>
<keyword evidence="2" id="KW-1185">Reference proteome</keyword>
<evidence type="ECO:0000313" key="2">
    <source>
        <dbReference type="Proteomes" id="UP001596407"/>
    </source>
</evidence>